<organism evidence="2 3">
    <name type="scientific">Psychrobacter fozii</name>
    <dbReference type="NCBI Taxonomy" id="198480"/>
    <lineage>
        <taxon>Bacteria</taxon>
        <taxon>Pseudomonadati</taxon>
        <taxon>Pseudomonadota</taxon>
        <taxon>Gammaproteobacteria</taxon>
        <taxon>Moraxellales</taxon>
        <taxon>Moraxellaceae</taxon>
        <taxon>Psychrobacter</taxon>
    </lineage>
</organism>
<evidence type="ECO:0000313" key="3">
    <source>
        <dbReference type="Proteomes" id="UP000247746"/>
    </source>
</evidence>
<reference evidence="2 3" key="1">
    <citation type="submission" date="2018-06" db="EMBL/GenBank/DDBJ databases">
        <title>Genomic Encyclopedia of Type Strains, Phase III (KMG-III): the genomes of soil and plant-associated and newly described type strains.</title>
        <authorList>
            <person name="Whitman W."/>
        </authorList>
    </citation>
    <scope>NUCLEOTIDE SEQUENCE [LARGE SCALE GENOMIC DNA]</scope>
    <source>
        <strain evidence="2 3">CECT 5889</strain>
    </source>
</reference>
<keyword evidence="1" id="KW-0812">Transmembrane</keyword>
<protein>
    <recommendedName>
        <fullName evidence="4">Toxin CptA</fullName>
    </recommendedName>
</protein>
<evidence type="ECO:0008006" key="4">
    <source>
        <dbReference type="Google" id="ProtNLM"/>
    </source>
</evidence>
<feature type="transmembrane region" description="Helical" evidence="1">
    <location>
        <begin position="16"/>
        <end position="35"/>
    </location>
</feature>
<keyword evidence="3" id="KW-1185">Reference proteome</keyword>
<dbReference type="AlphaFoldDB" id="A0A2V4VUP3"/>
<evidence type="ECO:0000256" key="1">
    <source>
        <dbReference type="SAM" id="Phobius"/>
    </source>
</evidence>
<feature type="transmembrane region" description="Helical" evidence="1">
    <location>
        <begin position="41"/>
        <end position="59"/>
    </location>
</feature>
<keyword evidence="1" id="KW-1133">Transmembrane helix</keyword>
<gene>
    <name evidence="2" type="ORF">DFP82_105208</name>
</gene>
<accession>A0A2V4VUP3</accession>
<keyword evidence="1" id="KW-0472">Membrane</keyword>
<proteinExistence type="predicted"/>
<dbReference type="Proteomes" id="UP000247746">
    <property type="component" value="Unassembled WGS sequence"/>
</dbReference>
<name>A0A2V4VUP3_9GAMM</name>
<evidence type="ECO:0000313" key="2">
    <source>
        <dbReference type="EMBL" id="PYE39054.1"/>
    </source>
</evidence>
<dbReference type="EMBL" id="QJSU01000005">
    <property type="protein sequence ID" value="PYE39054.1"/>
    <property type="molecule type" value="Genomic_DNA"/>
</dbReference>
<comment type="caution">
    <text evidence="2">The sequence shown here is derived from an EMBL/GenBank/DDBJ whole genome shotgun (WGS) entry which is preliminary data.</text>
</comment>
<dbReference type="RefSeq" id="WP_227686680.1">
    <property type="nucleotide sequence ID" value="NZ_CAJGZD010000006.1"/>
</dbReference>
<sequence>MATSLRIDTAIKPASYLRVLLYMSLTSAMVILAWLAPLNVWQYVIISIVAAAVTGYLILSRPVLLHMSQPPLSQRVDRGWQLMIKTSRGDELWQAQMVKVHNYRWAMSFEFNIVEPYQRSLSMTVFCDQVSAEQWRELNILANVSSAKSK</sequence>